<keyword evidence="2" id="KW-1185">Reference proteome</keyword>
<name>A0A8R1IQH2_CAEJA</name>
<organism evidence="1 2">
    <name type="scientific">Caenorhabditis japonica</name>
    <dbReference type="NCBI Taxonomy" id="281687"/>
    <lineage>
        <taxon>Eukaryota</taxon>
        <taxon>Metazoa</taxon>
        <taxon>Ecdysozoa</taxon>
        <taxon>Nematoda</taxon>
        <taxon>Chromadorea</taxon>
        <taxon>Rhabditida</taxon>
        <taxon>Rhabditina</taxon>
        <taxon>Rhabditomorpha</taxon>
        <taxon>Rhabditoidea</taxon>
        <taxon>Rhabditidae</taxon>
        <taxon>Peloderinae</taxon>
        <taxon>Caenorhabditis</taxon>
    </lineage>
</organism>
<evidence type="ECO:0000313" key="1">
    <source>
        <dbReference type="EnsemblMetazoa" id="CJA39877.1"/>
    </source>
</evidence>
<reference evidence="1" key="2">
    <citation type="submission" date="2022-06" db="UniProtKB">
        <authorList>
            <consortium name="EnsemblMetazoa"/>
        </authorList>
    </citation>
    <scope>IDENTIFICATION</scope>
    <source>
        <strain evidence="1">DF5081</strain>
    </source>
</reference>
<dbReference type="Proteomes" id="UP000005237">
    <property type="component" value="Unassembled WGS sequence"/>
</dbReference>
<proteinExistence type="predicted"/>
<evidence type="ECO:0000313" key="2">
    <source>
        <dbReference type="Proteomes" id="UP000005237"/>
    </source>
</evidence>
<protein>
    <submittedName>
        <fullName evidence="1">Uncharacterized protein</fullName>
    </submittedName>
</protein>
<dbReference type="AlphaFoldDB" id="A0A8R1IQH2"/>
<dbReference type="EnsemblMetazoa" id="CJA39877.1">
    <property type="protein sequence ID" value="CJA39877.1"/>
    <property type="gene ID" value="WBGene00215725"/>
</dbReference>
<sequence>MKKSSSVEDGDVKLAVQSLLEIPDQYRSVITFFLTPMPTLSISDASANSAYWTDRFRHVVVKFDAK</sequence>
<accession>A0A8R1IQH2</accession>
<reference evidence="2" key="1">
    <citation type="submission" date="2010-08" db="EMBL/GenBank/DDBJ databases">
        <authorList>
            <consortium name="Caenorhabditis japonica Sequencing Consortium"/>
            <person name="Wilson R.K."/>
        </authorList>
    </citation>
    <scope>NUCLEOTIDE SEQUENCE [LARGE SCALE GENOMIC DNA]</scope>
    <source>
        <strain evidence="2">DF5081</strain>
    </source>
</reference>